<dbReference type="InterPro" id="IPR051089">
    <property type="entry name" value="prtT"/>
</dbReference>
<feature type="compositionally biased region" description="Polar residues" evidence="6">
    <location>
        <begin position="86"/>
        <end position="102"/>
    </location>
</feature>
<keyword evidence="3" id="KW-0238">DNA-binding</keyword>
<dbReference type="HOGENOM" id="CLU_006524_7_0_1"/>
<dbReference type="GeneID" id="19279706"/>
<dbReference type="OrthoDB" id="5226580at2759"/>
<feature type="compositionally biased region" description="Low complexity" evidence="6">
    <location>
        <begin position="429"/>
        <end position="448"/>
    </location>
</feature>
<dbReference type="OMA" id="CIYAQMA"/>
<keyword evidence="4" id="KW-0804">Transcription</keyword>
<comment type="subcellular location">
    <subcellularLocation>
        <location evidence="1">Nucleus</location>
    </subcellularLocation>
</comment>
<dbReference type="InParanoid" id="W3WKT8"/>
<keyword evidence="2" id="KW-0805">Transcription regulation</keyword>
<evidence type="ECO:0000256" key="3">
    <source>
        <dbReference type="ARBA" id="ARBA00023125"/>
    </source>
</evidence>
<evidence type="ECO:0000256" key="1">
    <source>
        <dbReference type="ARBA" id="ARBA00004123"/>
    </source>
</evidence>
<dbReference type="AlphaFoldDB" id="W3WKT8"/>
<dbReference type="InterPro" id="IPR036864">
    <property type="entry name" value="Zn2-C6_fun-type_DNA-bd_sf"/>
</dbReference>
<accession>W3WKT8</accession>
<keyword evidence="8" id="KW-1185">Reference proteome</keyword>
<dbReference type="eggNOG" id="ENOG502SD7F">
    <property type="taxonomic scope" value="Eukaryota"/>
</dbReference>
<dbReference type="GO" id="GO:0000976">
    <property type="term" value="F:transcription cis-regulatory region binding"/>
    <property type="evidence" value="ECO:0007669"/>
    <property type="project" value="TreeGrafter"/>
</dbReference>
<feature type="region of interest" description="Disordered" evidence="6">
    <location>
        <begin position="429"/>
        <end position="460"/>
    </location>
</feature>
<evidence type="ECO:0000313" key="8">
    <source>
        <dbReference type="Proteomes" id="UP000030651"/>
    </source>
</evidence>
<feature type="region of interest" description="Disordered" evidence="6">
    <location>
        <begin position="78"/>
        <end position="107"/>
    </location>
</feature>
<gene>
    <name evidence="7" type="ORF">PFICI_14693</name>
</gene>
<name>W3WKT8_PESFW</name>
<dbReference type="KEGG" id="pfy:PFICI_14693"/>
<evidence type="ECO:0000313" key="7">
    <source>
        <dbReference type="EMBL" id="ETS73747.1"/>
    </source>
</evidence>
<dbReference type="GO" id="GO:0005634">
    <property type="term" value="C:nucleus"/>
    <property type="evidence" value="ECO:0007669"/>
    <property type="project" value="UniProtKB-SubCell"/>
</dbReference>
<protein>
    <recommendedName>
        <fullName evidence="9">Zn(2)-C6 fungal-type domain-containing protein</fullName>
    </recommendedName>
</protein>
<sequence length="639" mass="69775">MSAPYGQACAGCVKAKCKCVSRGAGNCERCHRRGMECRQTDGIRKRSSRKQPDINHRTSQLEERLNDLVEILRLQQVPGPRPQVPAQETDSQTTVSPSSGNHAASGAYLTPPTAIASLGSQAAIEASPNPAKAFEDDLTPFEAEGILQRFRTGYLTMFPCVYIRSDTTAQQLQQYRPFLWLNIRTVCEKSAPKMHAMGDHIRELLGRKVLVELERDVDVLLGLMVYLGWATHQTRGKGFQARYANLANSLIQDLRLDQPFNPNAGGNCWFPQSKMPTTSPEHTHEQRRAVIGTFVLSSSISSFLKIDVTRWNSHMEESLEKLAADPECPGDELLVAMARAKVIVNDVGRLTWRRTGNDLSTSPSVYVKPLKDRVLAIRRSLKPELVENRALQSHLYNAEVLIGEMAIFHSATTITPSYNCPFPSALPLPATQSSSQAAGTSSSSSSSSPQPPPGLRPIDMPRLETLHECLHSIKQCITTIQSFEPAAWPTFPFAVMGHMSHSLQMLYRLSALDSEPDWDAAAVRRDFDVIAVIHRVADTMSRVADAAGLTGDPELGPYGDMFSKGVGTLRATAAIWGSALPPLEDPAATSSSSVSSAAAAAAGPFDAASDTAGLDTMAMILDFQNDPWLTELYNSWEGI</sequence>
<dbReference type="EMBL" id="KI912121">
    <property type="protein sequence ID" value="ETS73747.1"/>
    <property type="molecule type" value="Genomic_DNA"/>
</dbReference>
<organism evidence="7 8">
    <name type="scientific">Pestalotiopsis fici (strain W106-1 / CGMCC3.15140)</name>
    <dbReference type="NCBI Taxonomy" id="1229662"/>
    <lineage>
        <taxon>Eukaryota</taxon>
        <taxon>Fungi</taxon>
        <taxon>Dikarya</taxon>
        <taxon>Ascomycota</taxon>
        <taxon>Pezizomycotina</taxon>
        <taxon>Sordariomycetes</taxon>
        <taxon>Xylariomycetidae</taxon>
        <taxon>Amphisphaeriales</taxon>
        <taxon>Sporocadaceae</taxon>
        <taxon>Pestalotiopsis</taxon>
    </lineage>
</organism>
<evidence type="ECO:0000256" key="5">
    <source>
        <dbReference type="ARBA" id="ARBA00023242"/>
    </source>
</evidence>
<dbReference type="Proteomes" id="UP000030651">
    <property type="component" value="Unassembled WGS sequence"/>
</dbReference>
<dbReference type="PANTHER" id="PTHR31845:SF32">
    <property type="entry name" value="MISCELLANEOUS ZN(II)2CYS6 TRANSCRIPTION FACTOR (EUROFUNG)-RELATED"/>
    <property type="match status" value="1"/>
</dbReference>
<dbReference type="GO" id="GO:0008270">
    <property type="term" value="F:zinc ion binding"/>
    <property type="evidence" value="ECO:0007669"/>
    <property type="project" value="InterPro"/>
</dbReference>
<evidence type="ECO:0008006" key="9">
    <source>
        <dbReference type="Google" id="ProtNLM"/>
    </source>
</evidence>
<dbReference type="RefSeq" id="XP_007841465.1">
    <property type="nucleotide sequence ID" value="XM_007843274.1"/>
</dbReference>
<evidence type="ECO:0000256" key="2">
    <source>
        <dbReference type="ARBA" id="ARBA00023015"/>
    </source>
</evidence>
<keyword evidence="5" id="KW-0539">Nucleus</keyword>
<dbReference type="GO" id="GO:0000981">
    <property type="term" value="F:DNA-binding transcription factor activity, RNA polymerase II-specific"/>
    <property type="evidence" value="ECO:0007669"/>
    <property type="project" value="InterPro"/>
</dbReference>
<proteinExistence type="predicted"/>
<reference evidence="8" key="1">
    <citation type="journal article" date="2015" name="BMC Genomics">
        <title>Genomic and transcriptomic analysis of the endophytic fungus Pestalotiopsis fici reveals its lifestyle and high potential for synthesis of natural products.</title>
        <authorList>
            <person name="Wang X."/>
            <person name="Zhang X."/>
            <person name="Liu L."/>
            <person name="Xiang M."/>
            <person name="Wang W."/>
            <person name="Sun X."/>
            <person name="Che Y."/>
            <person name="Guo L."/>
            <person name="Liu G."/>
            <person name="Guo L."/>
            <person name="Wang C."/>
            <person name="Yin W.B."/>
            <person name="Stadler M."/>
            <person name="Zhang X."/>
            <person name="Liu X."/>
        </authorList>
    </citation>
    <scope>NUCLEOTIDE SEQUENCE [LARGE SCALE GENOMIC DNA]</scope>
    <source>
        <strain evidence="8">W106-1 / CGMCC3.15140</strain>
    </source>
</reference>
<dbReference type="Gene3D" id="4.10.240.10">
    <property type="entry name" value="Zn(2)-C6 fungal-type DNA-binding domain"/>
    <property type="match status" value="1"/>
</dbReference>
<dbReference type="PANTHER" id="PTHR31845">
    <property type="entry name" value="FINGER DOMAIN PROTEIN, PUTATIVE-RELATED"/>
    <property type="match status" value="1"/>
</dbReference>
<evidence type="ECO:0000256" key="6">
    <source>
        <dbReference type="SAM" id="MobiDB-lite"/>
    </source>
</evidence>
<evidence type="ECO:0000256" key="4">
    <source>
        <dbReference type="ARBA" id="ARBA00023163"/>
    </source>
</evidence>